<evidence type="ECO:0000259" key="3">
    <source>
        <dbReference type="Pfam" id="PF03358"/>
    </source>
</evidence>
<dbReference type="Gene3D" id="3.40.50.360">
    <property type="match status" value="1"/>
</dbReference>
<dbReference type="HOGENOM" id="CLU_050993_3_0_12"/>
<organism evidence="4 5">
    <name type="scientific">Sediminispirochaeta smaragdinae (strain DSM 11293 / JCM 15392 / SEBR 4228)</name>
    <name type="common">Spirochaeta smaragdinae</name>
    <dbReference type="NCBI Taxonomy" id="573413"/>
    <lineage>
        <taxon>Bacteria</taxon>
        <taxon>Pseudomonadati</taxon>
        <taxon>Spirochaetota</taxon>
        <taxon>Spirochaetia</taxon>
        <taxon>Spirochaetales</taxon>
        <taxon>Spirochaetaceae</taxon>
        <taxon>Sediminispirochaeta</taxon>
    </lineage>
</organism>
<dbReference type="STRING" id="573413.Spirs_1185"/>
<dbReference type="AlphaFoldDB" id="E1R2N2"/>
<dbReference type="Pfam" id="PF03358">
    <property type="entry name" value="FMN_red"/>
    <property type="match status" value="1"/>
</dbReference>
<accession>E1R2N2</accession>
<dbReference type="SUPFAM" id="SSF52218">
    <property type="entry name" value="Flavoproteins"/>
    <property type="match status" value="1"/>
</dbReference>
<evidence type="ECO:0000256" key="1">
    <source>
        <dbReference type="ARBA" id="ARBA00022630"/>
    </source>
</evidence>
<proteinExistence type="predicted"/>
<keyword evidence="1" id="KW-0285">Flavoprotein</keyword>
<dbReference type="InterPro" id="IPR051796">
    <property type="entry name" value="ISF_SsuE-like"/>
</dbReference>
<keyword evidence="5" id="KW-1185">Reference proteome</keyword>
<evidence type="ECO:0000313" key="5">
    <source>
        <dbReference type="Proteomes" id="UP000002318"/>
    </source>
</evidence>
<dbReference type="KEGG" id="ssm:Spirs_1185"/>
<dbReference type="InterPro" id="IPR029039">
    <property type="entry name" value="Flavoprotein-like_sf"/>
</dbReference>
<reference evidence="4 5" key="1">
    <citation type="journal article" date="2010" name="Stand. Genomic Sci.">
        <title>Complete genome sequence of Spirochaeta smaragdinae type strain (SEBR 4228).</title>
        <authorList>
            <person name="Mavromatis K."/>
            <person name="Yasawong M."/>
            <person name="Chertkov O."/>
            <person name="Lapidus A."/>
            <person name="Lucas S."/>
            <person name="Nolan M."/>
            <person name="Del Rio T.G."/>
            <person name="Tice H."/>
            <person name="Cheng J.F."/>
            <person name="Pitluck S."/>
            <person name="Liolios K."/>
            <person name="Ivanova N."/>
            <person name="Tapia R."/>
            <person name="Han C."/>
            <person name="Bruce D."/>
            <person name="Goodwin L."/>
            <person name="Pati A."/>
            <person name="Chen A."/>
            <person name="Palaniappan K."/>
            <person name="Land M."/>
            <person name="Hauser L."/>
            <person name="Chang Y.J."/>
            <person name="Jeffries C.D."/>
            <person name="Detter J.C."/>
            <person name="Rohde M."/>
            <person name="Brambilla E."/>
            <person name="Spring S."/>
            <person name="Goker M."/>
            <person name="Sikorski J."/>
            <person name="Woyke T."/>
            <person name="Bristow J."/>
            <person name="Eisen J.A."/>
            <person name="Markowitz V."/>
            <person name="Hugenholtz P."/>
            <person name="Klenk H.P."/>
            <person name="Kyrpides N.C."/>
        </authorList>
    </citation>
    <scope>NUCLEOTIDE SEQUENCE [LARGE SCALE GENOMIC DNA]</scope>
    <source>
        <strain evidence="5">DSM 11293 / JCM 15392 / SEBR 4228</strain>
    </source>
</reference>
<dbReference type="PANTHER" id="PTHR43278:SF3">
    <property type="entry name" value="IRON-SULFUR FLAVOPROTEIN MJ0731"/>
    <property type="match status" value="1"/>
</dbReference>
<sequence>MAKILGICGSPRNGATEYALKEALKAAESVDGIETEFWTIRGKKIRPCIHCDTCIKKKTMCVIADDLKELEAPFLEADGLLIASPVYDMGITSQLTALFNRLRPIYLVHPGKLRGKPGAALTSGGTRHGGQEFTLQIIHNFYLMHEMFAFGGLGGCYNGGTIWSKDRKAEGAREDTVGMDTVRRVGQGLAEAVLVTSHGRAWYEKTFAPIKEEDASPLRDH</sequence>
<dbReference type="OrthoDB" id="152557at2"/>
<protein>
    <submittedName>
        <fullName evidence="4">NADPH-dependent FMN reductase</fullName>
    </submittedName>
</protein>
<dbReference type="RefSeq" id="WP_013253778.1">
    <property type="nucleotide sequence ID" value="NC_014364.1"/>
</dbReference>
<keyword evidence="2" id="KW-0288">FMN</keyword>
<dbReference type="EMBL" id="CP002116">
    <property type="protein sequence ID" value="ADK80314.1"/>
    <property type="molecule type" value="Genomic_DNA"/>
</dbReference>
<dbReference type="GO" id="GO:0016491">
    <property type="term" value="F:oxidoreductase activity"/>
    <property type="evidence" value="ECO:0007669"/>
    <property type="project" value="InterPro"/>
</dbReference>
<dbReference type="InterPro" id="IPR005025">
    <property type="entry name" value="FMN_Rdtase-like_dom"/>
</dbReference>
<gene>
    <name evidence="4" type="ordered locus">Spirs_1185</name>
</gene>
<dbReference type="PANTHER" id="PTHR43278">
    <property type="entry name" value="NAD(P)H-DEPENDENT FMN-CONTAINING OXIDOREDUCTASE YWQN-RELATED"/>
    <property type="match status" value="1"/>
</dbReference>
<evidence type="ECO:0000313" key="4">
    <source>
        <dbReference type="EMBL" id="ADK80314.1"/>
    </source>
</evidence>
<feature type="domain" description="NADPH-dependent FMN reductase-like" evidence="3">
    <location>
        <begin position="3"/>
        <end position="149"/>
    </location>
</feature>
<name>E1R2N2_SEDSS</name>
<evidence type="ECO:0000256" key="2">
    <source>
        <dbReference type="ARBA" id="ARBA00022643"/>
    </source>
</evidence>
<dbReference type="eggNOG" id="COG0655">
    <property type="taxonomic scope" value="Bacteria"/>
</dbReference>
<dbReference type="Proteomes" id="UP000002318">
    <property type="component" value="Chromosome"/>
</dbReference>